<feature type="domain" description="UDP-glucose:glycoprotein glucosyltransferase thioredoxin-like" evidence="33">
    <location>
        <begin position="676"/>
        <end position="838"/>
    </location>
</feature>
<dbReference type="CDD" id="cd00609">
    <property type="entry name" value="AAT_like"/>
    <property type="match status" value="1"/>
</dbReference>
<dbReference type="FunFam" id="3.40.640.10:FF:000026">
    <property type="entry name" value="Aspartate aminotransferase"/>
    <property type="match status" value="1"/>
</dbReference>
<dbReference type="FunFam" id="3.90.1150.10:FF:000160">
    <property type="entry name" value="Similar to aspartate aminotransferase"/>
    <property type="match status" value="1"/>
</dbReference>
<evidence type="ECO:0000256" key="12">
    <source>
        <dbReference type="ARBA" id="ARBA00022679"/>
    </source>
</evidence>
<dbReference type="GO" id="GO:0018279">
    <property type="term" value="P:protein N-linked glycosylation via asparagine"/>
    <property type="evidence" value="ECO:0007669"/>
    <property type="project" value="TreeGrafter"/>
</dbReference>
<keyword evidence="17" id="KW-0325">Glycoprotein</keyword>
<feature type="domain" description="UGGT thioredoxin-like" evidence="30">
    <location>
        <begin position="34"/>
        <end position="209"/>
    </location>
</feature>
<dbReference type="CDD" id="cd06432">
    <property type="entry name" value="GT8_HUGT1_C_like"/>
    <property type="match status" value="1"/>
</dbReference>
<comment type="cofactor">
    <cofactor evidence="2">
        <name>pyridoxal 5'-phosphate</name>
        <dbReference type="ChEBI" id="CHEBI:597326"/>
    </cofactor>
</comment>
<evidence type="ECO:0000256" key="7">
    <source>
        <dbReference type="ARBA" id="ARBA00007441"/>
    </source>
</evidence>
<protein>
    <recommendedName>
        <fullName evidence="19">Aspartate aminotransferase, mitochondrial</fullName>
        <ecNumber evidence="9">2.6.1.1</ecNumber>
    </recommendedName>
    <alternativeName>
        <fullName evidence="20">Kynurenine aminotransferase 4</fullName>
    </alternativeName>
    <alternativeName>
        <fullName evidence="23">Kynurenine aminotransferase IV</fullName>
    </alternativeName>
    <alternativeName>
        <fullName evidence="22">Kynurenine--oxoglutarate transaminase 4</fullName>
    </alternativeName>
    <alternativeName>
        <fullName evidence="21">Kynurenine--oxoglutarate transaminase IV</fullName>
    </alternativeName>
    <alternativeName>
        <fullName evidence="18">Transaminase A</fullName>
    </alternativeName>
</protein>
<evidence type="ECO:0000256" key="13">
    <source>
        <dbReference type="ARBA" id="ARBA00022729"/>
    </source>
</evidence>
<evidence type="ECO:0000256" key="8">
    <source>
        <dbReference type="ARBA" id="ARBA00011738"/>
    </source>
</evidence>
<dbReference type="UniPathway" id="UPA00378"/>
<evidence type="ECO:0000256" key="21">
    <source>
        <dbReference type="ARBA" id="ARBA00041746"/>
    </source>
</evidence>
<proteinExistence type="inferred from homology"/>
<comment type="catalytic activity">
    <reaction evidence="26">
        <text>L-aspartate + 2-oxoglutarate = oxaloacetate + L-glutamate</text>
        <dbReference type="Rhea" id="RHEA:21824"/>
        <dbReference type="ChEBI" id="CHEBI:16452"/>
        <dbReference type="ChEBI" id="CHEBI:16810"/>
        <dbReference type="ChEBI" id="CHEBI:29985"/>
        <dbReference type="ChEBI" id="CHEBI:29991"/>
        <dbReference type="EC" id="2.6.1.1"/>
    </reaction>
</comment>
<keyword evidence="12" id="KW-0808">Transferase</keyword>
<feature type="signal peptide" evidence="28">
    <location>
        <begin position="1"/>
        <end position="18"/>
    </location>
</feature>
<comment type="pathway">
    <text evidence="5">Protein modification; protein glycosylation.</text>
</comment>
<dbReference type="PANTHER" id="PTHR11226:SF0">
    <property type="entry name" value="UDP-GLUCOSE:GLYCOPROTEIN GLUCOSYLTRANSFERASE"/>
    <property type="match status" value="1"/>
</dbReference>
<dbReference type="InterPro" id="IPR040525">
    <property type="entry name" value="UGGT_TRXL_4"/>
</dbReference>
<dbReference type="InterPro" id="IPR004839">
    <property type="entry name" value="Aminotransferase_I/II_large"/>
</dbReference>
<dbReference type="PROSITE" id="PS00105">
    <property type="entry name" value="AA_TRANSFER_CLASS_1"/>
    <property type="match status" value="1"/>
</dbReference>
<evidence type="ECO:0000256" key="22">
    <source>
        <dbReference type="ARBA" id="ARBA00042867"/>
    </source>
</evidence>
<evidence type="ECO:0000256" key="23">
    <source>
        <dbReference type="ARBA" id="ARBA00042891"/>
    </source>
</evidence>
<name>A0A8J2KB99_9HEXA</name>
<dbReference type="OrthoDB" id="27683at2759"/>
<dbReference type="Pfam" id="PF18403">
    <property type="entry name" value="Thioredoxin_15"/>
    <property type="match status" value="1"/>
</dbReference>
<evidence type="ECO:0000256" key="27">
    <source>
        <dbReference type="SAM" id="Coils"/>
    </source>
</evidence>
<evidence type="ECO:0000256" key="16">
    <source>
        <dbReference type="ARBA" id="ARBA00023128"/>
    </source>
</evidence>
<evidence type="ECO:0000256" key="15">
    <source>
        <dbReference type="ARBA" id="ARBA00022898"/>
    </source>
</evidence>
<dbReference type="GO" id="GO:0036503">
    <property type="term" value="P:ERAD pathway"/>
    <property type="evidence" value="ECO:0007669"/>
    <property type="project" value="TreeGrafter"/>
</dbReference>
<gene>
    <name evidence="35" type="ORF">AFUS01_LOCUS21533</name>
</gene>
<keyword evidence="13 28" id="KW-0732">Signal</keyword>
<dbReference type="InterPro" id="IPR040694">
    <property type="entry name" value="UGGT_TRXL_2"/>
</dbReference>
<dbReference type="Pfam" id="PF18401">
    <property type="entry name" value="Thioredoxin_13"/>
    <property type="match status" value="1"/>
</dbReference>
<evidence type="ECO:0000256" key="26">
    <source>
        <dbReference type="ARBA" id="ARBA00049185"/>
    </source>
</evidence>
<evidence type="ECO:0000256" key="14">
    <source>
        <dbReference type="ARBA" id="ARBA00022824"/>
    </source>
</evidence>
<evidence type="ECO:0000259" key="32">
    <source>
        <dbReference type="Pfam" id="PF18402"/>
    </source>
</evidence>
<evidence type="ECO:0000259" key="33">
    <source>
        <dbReference type="Pfam" id="PF18403"/>
    </source>
</evidence>
<dbReference type="NCBIfam" id="NF006719">
    <property type="entry name" value="PRK09257.1"/>
    <property type="match status" value="1"/>
</dbReference>
<evidence type="ECO:0000313" key="36">
    <source>
        <dbReference type="Proteomes" id="UP000708208"/>
    </source>
</evidence>
<dbReference type="GO" id="GO:0005788">
    <property type="term" value="C:endoplasmic reticulum lumen"/>
    <property type="evidence" value="ECO:0007669"/>
    <property type="project" value="UniProtKB-SubCell"/>
</dbReference>
<dbReference type="PANTHER" id="PTHR11226">
    <property type="entry name" value="UDP-GLUCOSE GLYCOPROTEIN:GLUCOSYLTRANSFERASE"/>
    <property type="match status" value="1"/>
</dbReference>
<feature type="coiled-coil region" evidence="27">
    <location>
        <begin position="750"/>
        <end position="784"/>
    </location>
</feature>
<evidence type="ECO:0000256" key="10">
    <source>
        <dbReference type="ARBA" id="ARBA00022576"/>
    </source>
</evidence>
<keyword evidence="10" id="KW-0032">Aminotransferase</keyword>
<keyword evidence="15" id="KW-0663">Pyridoxal phosphate</keyword>
<dbReference type="Pfam" id="PF06427">
    <property type="entry name" value="UDP-g_GGTase"/>
    <property type="match status" value="1"/>
</dbReference>
<dbReference type="FunFam" id="3.90.1150.10:FF:000001">
    <property type="entry name" value="Aspartate aminotransferase"/>
    <property type="match status" value="1"/>
</dbReference>
<dbReference type="InterPro" id="IPR009448">
    <property type="entry name" value="UDP-g_GGtrans"/>
</dbReference>
<sequence>MLTWAVLKLLILSVIVVGQEQKIETVLLSKWAPTSLLSEAGEYISDVDPDLYWRFVDNVLSQQEVLPIPDNDEGETNVAKIAAYNLLSSSNLRLMEWALTSRAYSPKVLMLQQLSAVDLPECESFVYFGGDEGTCDLDEVRKTVESGTIPDSTPLVTEADHKYPSFIWKSETKLVAVLYGNLASPLTKTLHEYLKTKSDTVGYILRPYKTPVEGRVPLSGYGVELQFKSTEYKAEDDSAKTKDESQEVAGFRFDRLHELYPDLVDKLDKFQNHLASVKGKKAEFEALKAWQVQELGLQASHFTTLQGNFLESLLDVSGNFPSRASSLSSIRVPNDFKKSVSFNQKILQSHFNIDEGEGAFFLQGSYLDPDALDLFAFQETLKSEIDLMDLLKSVYHDKTKNRANIDAVLSIGSKSNSEPDLALDLRDASITWINDLEKDEEYEDWPDDLTQLFFRMGGVMLRPVRRNVFNLLLTLNADDESTTGAMLKLAQSFMAHKAPVRIGVVFCSGQEISNSIEEPRADIIRRALNYATSEEKVRKLFNNLVDAYAKNDFSSIMRWYEQAGEEYDFGKELSCEFVKKSGRPTPGAFLNGVPLKWDSLDDFEEIVLNQLLREAQVIQIEAFNGKIGEDTDIFEHIMTKPHVQSRLNDKILDTSNAKFYSFGTEIWEPGKEPKNSLASVATSLNYLTSSGKKQTPVTVTIWVLADIGTEDGQKFLKNAVEFLQESSKHSRLAFIPTNQRRSVFTKMVLNAIAENDFKELNRVLDDYNNEHDELTGELNEFDHKVNLLLKTLGFPQGGKGIFINGRLIGPFSSEDTFDIGDWSLVEKFTYDSCAKHLVHNGILDDGDVDADSIMRICAALSNPSLKTRNAKRFSIPEFDSPHVVSERKDSADPFYVDLVAVIDPASRHAHKMAAVLSAVQHIVGQWLKIRVIFNTPPKHSELPLKSYFRFVAGDIPVNKISFENIPKDPLFTQNIITPDNWMVEVVKGVYDLDNIRLRDLQDSITSEYELEYLLVEGHCLEAKTGSPPRGLQFTLTPESSDSRPSETIVMANLGYFQLKAAPGVWKLGLREGPSKEIFSLEGQNKPIVVQSLQSVVVKVKVKRNAGKESTSLLDSEQESKGWFGFGSKSEQEEDVINIFSVASGHLYERLLKIMMLSVLKNTKSKVKFWFLKNYLSPTIKDVLPDMAKQYGFEYELVQYHWPRWLNPQREKQRIIWGYKILFLDVLFPLSLKKFIFVDADQIVRADMKELVDLDLEGNPYGYTPFCDSRTEMEGFRFWKKGYWKSHLGKRKYHISALYVVDLVRFRRIAAGDRLRGQYQALSQDPNSLSNLDQDLPNNMIHQVGIKSLPQEWLWCETWCDDGSKQYAKTIDLCNNPQTKEPKMDAAKRITPEWELYDQEIRDFQNRTCSILSIAKTLSRVKELLQLEKMHSQRLSTVVSSMYKTQNLPGLTRASSWWTGVEMGPPDPILGVTEAFKKDSNPKKINLGAGAYRDDNGKPYVLPSVKEAEERIAKRNLDKEYAPISGNADFAKAAADLAFGAGNSIVSNGLNASVQAISGTGSLRIGGAFLEKWFPGTKQIYLPTPTWGNHIPIFKHAGLEVKHYKYYDPKTCGFDFNGAIDDIRKIPERSVILLHACAHNPTGVDPKPEQWAELSQVIKQKNLFPFFDMAYQGFASGDFDKDAAALRLFLKDGHQVALAQSFAKNMGLYGERVGAFSIVSESKEEAARVMSQLKILIRPMYSNPPVHGARIASEILHDQALRAQWVVEVKGMADRIILMREQLKAGLKKEGSSRDWSHITDQIGMFCFTGMNPQQVEKLMKEYSVYLTKDGRVAIVGLTSKNVGYMAHAMHQVTK</sequence>
<evidence type="ECO:0000256" key="28">
    <source>
        <dbReference type="SAM" id="SignalP"/>
    </source>
</evidence>
<evidence type="ECO:0000256" key="17">
    <source>
        <dbReference type="ARBA" id="ARBA00023180"/>
    </source>
</evidence>
<comment type="cofactor">
    <cofactor evidence="1">
        <name>Ca(2+)</name>
        <dbReference type="ChEBI" id="CHEBI:29108"/>
    </cofactor>
</comment>
<dbReference type="GO" id="GO:0004069">
    <property type="term" value="F:L-aspartate:2-oxoglutarate aminotransferase activity"/>
    <property type="evidence" value="ECO:0007669"/>
    <property type="project" value="UniProtKB-EC"/>
</dbReference>
<evidence type="ECO:0000259" key="29">
    <source>
        <dbReference type="Pfam" id="PF00155"/>
    </source>
</evidence>
<dbReference type="GO" id="GO:0005759">
    <property type="term" value="C:mitochondrial matrix"/>
    <property type="evidence" value="ECO:0007669"/>
    <property type="project" value="UniProtKB-SubCell"/>
</dbReference>
<organism evidence="35 36">
    <name type="scientific">Allacma fusca</name>
    <dbReference type="NCBI Taxonomy" id="39272"/>
    <lineage>
        <taxon>Eukaryota</taxon>
        <taxon>Metazoa</taxon>
        <taxon>Ecdysozoa</taxon>
        <taxon>Arthropoda</taxon>
        <taxon>Hexapoda</taxon>
        <taxon>Collembola</taxon>
        <taxon>Symphypleona</taxon>
        <taxon>Sminthuridae</taxon>
        <taxon>Allacma</taxon>
    </lineage>
</organism>
<comment type="subcellular location">
    <subcellularLocation>
        <location evidence="4">Endoplasmic reticulum lumen</location>
    </subcellularLocation>
    <subcellularLocation>
        <location evidence="3">Mitochondrion matrix</location>
    </subcellularLocation>
</comment>
<dbReference type="GO" id="GO:0003980">
    <property type="term" value="F:UDP-glucose:glycoprotein glucosyltransferase activity"/>
    <property type="evidence" value="ECO:0007669"/>
    <property type="project" value="InterPro"/>
</dbReference>
<comment type="caution">
    <text evidence="35">The sequence shown here is derived from an EMBL/GenBank/DDBJ whole genome shotgun (WGS) entry which is preliminary data.</text>
</comment>
<comment type="subunit">
    <text evidence="8">Homodimer.</text>
</comment>
<dbReference type="Proteomes" id="UP000708208">
    <property type="component" value="Unassembled WGS sequence"/>
</dbReference>
<dbReference type="FunFam" id="3.90.550.10:FF:000004">
    <property type="entry name" value="UDP-glucose glycoprotein glucosyltransferase 1"/>
    <property type="match status" value="1"/>
</dbReference>
<comment type="similarity">
    <text evidence="7">Belongs to the class-I pyridoxal-phosphate-dependent aminotransferase family.</text>
</comment>
<feature type="domain" description="UGGT thioredoxin-like" evidence="32">
    <location>
        <begin position="424"/>
        <end position="651"/>
    </location>
</feature>
<keyword evidence="14" id="KW-0256">Endoplasmic reticulum</keyword>
<evidence type="ECO:0000259" key="34">
    <source>
        <dbReference type="Pfam" id="PF18404"/>
    </source>
</evidence>
<dbReference type="Pfam" id="PF18402">
    <property type="entry name" value="Thioredoxin_14"/>
    <property type="match status" value="1"/>
</dbReference>
<evidence type="ECO:0000256" key="4">
    <source>
        <dbReference type="ARBA" id="ARBA00004319"/>
    </source>
</evidence>
<evidence type="ECO:0000256" key="25">
    <source>
        <dbReference type="ARBA" id="ARBA00048456"/>
    </source>
</evidence>
<reference evidence="35" key="1">
    <citation type="submission" date="2021-06" db="EMBL/GenBank/DDBJ databases">
        <authorList>
            <person name="Hodson N. C."/>
            <person name="Mongue J. A."/>
            <person name="Jaron S. K."/>
        </authorList>
    </citation>
    <scope>NUCLEOTIDE SEQUENCE</scope>
</reference>
<evidence type="ECO:0000256" key="24">
    <source>
        <dbReference type="ARBA" id="ARBA00045874"/>
    </source>
</evidence>
<keyword evidence="27" id="KW-0175">Coiled coil</keyword>
<feature type="domain" description="Glucosyltransferase 24 catalytic" evidence="34">
    <location>
        <begin position="1136"/>
        <end position="1402"/>
    </location>
</feature>
<evidence type="ECO:0000256" key="11">
    <source>
        <dbReference type="ARBA" id="ARBA00022676"/>
    </source>
</evidence>
<evidence type="ECO:0000313" key="35">
    <source>
        <dbReference type="EMBL" id="CAG7733063.1"/>
    </source>
</evidence>
<evidence type="ECO:0000256" key="19">
    <source>
        <dbReference type="ARBA" id="ARBA00040891"/>
    </source>
</evidence>
<dbReference type="EMBL" id="CAJVCH010242248">
    <property type="protein sequence ID" value="CAG7733063.1"/>
    <property type="molecule type" value="Genomic_DNA"/>
</dbReference>
<dbReference type="InterPro" id="IPR040497">
    <property type="entry name" value="Glyco_transf_24"/>
</dbReference>
<keyword evidence="11" id="KW-0328">Glycosyltransferase</keyword>
<keyword evidence="16" id="KW-0496">Mitochondrion</keyword>
<evidence type="ECO:0000256" key="20">
    <source>
        <dbReference type="ARBA" id="ARBA00041257"/>
    </source>
</evidence>
<feature type="domain" description="Aminotransferase class I/classII large" evidence="29">
    <location>
        <begin position="1482"/>
        <end position="1848"/>
    </location>
</feature>
<dbReference type="Pfam" id="PF18400">
    <property type="entry name" value="Thioredoxin_12"/>
    <property type="match status" value="1"/>
</dbReference>
<dbReference type="Pfam" id="PF00155">
    <property type="entry name" value="Aminotran_1_2"/>
    <property type="match status" value="1"/>
</dbReference>
<feature type="domain" description="UGGT thioredoxin-like" evidence="31">
    <location>
        <begin position="282"/>
        <end position="394"/>
    </location>
</feature>
<dbReference type="InterPro" id="IPR004838">
    <property type="entry name" value="NHTrfase_class1_PyrdxlP-BS"/>
</dbReference>
<comment type="function">
    <text evidence="24">Recognizes glycoproteins with minor folding defects. Reglucosylates single N-glycans near the misfolded part of the protein, thus providing quality control for protein folding in the endoplasmic reticulum. Reglucosylated proteins are recognized by calreticulin for recycling to the endoplasmic reticulum and refolding or degradation.</text>
</comment>
<dbReference type="InterPro" id="IPR040692">
    <property type="entry name" value="UGGT_TRXL_3"/>
</dbReference>
<evidence type="ECO:0000256" key="18">
    <source>
        <dbReference type="ARBA" id="ARBA00030923"/>
    </source>
</evidence>
<dbReference type="EC" id="2.6.1.1" evidence="9"/>
<accession>A0A8J2KB99</accession>
<evidence type="ECO:0000256" key="3">
    <source>
        <dbReference type="ARBA" id="ARBA00004305"/>
    </source>
</evidence>
<evidence type="ECO:0000256" key="5">
    <source>
        <dbReference type="ARBA" id="ARBA00004922"/>
    </source>
</evidence>
<keyword evidence="36" id="KW-1185">Reference proteome</keyword>
<evidence type="ECO:0000256" key="2">
    <source>
        <dbReference type="ARBA" id="ARBA00001933"/>
    </source>
</evidence>
<evidence type="ECO:0000256" key="9">
    <source>
        <dbReference type="ARBA" id="ARBA00012753"/>
    </source>
</evidence>
<dbReference type="GO" id="GO:0051082">
    <property type="term" value="F:unfolded protein binding"/>
    <property type="evidence" value="ECO:0007669"/>
    <property type="project" value="TreeGrafter"/>
</dbReference>
<comment type="catalytic activity">
    <reaction evidence="25">
        <text>N(4)-(alpha-D-Man-(1-&gt;2)-alpha-D-Man-(1-&gt;2)-alpha-D-Man-(1-&gt;3)-[alpha-D-Man-(1-&gt;2)-alpha-D-Man-(1-&gt;3)-[alpha-D-Man-(1-&gt;2)-alpha-D-Man-(1-&gt;6)]-alpha-D-Man-(1-&gt;6)]-beta-D-Man-(1-&gt;4)-beta-D-GlcNAc-(1-&gt;4)-beta-D-GlcNAc)-L-asparaginyl-[protein] (N-glucan mannose isomer 9A1,2,3B1,2,3) + UDP-alpha-D-glucose = N(4)-(alpha-D-Glc-(1-&gt;3)-alpha-D-Man-(1-&gt;2)-alpha-D-Man-(1-&gt;2)-alpha-D-Man-(1-&gt;3)-[alpha-D-Man-(1-&gt;2)-alpha-D-Man-(1-&gt;3)-[alpha-D-Man-(1-&gt;2)-alpha-D-Man-(1-&gt;6)]-alpha-D-Man-(1-&gt;6)]-beta-D-Man-(1-&gt;4)-beta-D-GlcNAc-(1-&gt;4)-beta-D-GlcNAc)-L-asparaginyl-[protein] + UDP + H(+)</text>
        <dbReference type="Rhea" id="RHEA:61304"/>
        <dbReference type="Rhea" id="RHEA-COMP:14356"/>
        <dbReference type="Rhea" id="RHEA-COMP:14357"/>
        <dbReference type="ChEBI" id="CHEBI:15378"/>
        <dbReference type="ChEBI" id="CHEBI:58223"/>
        <dbReference type="ChEBI" id="CHEBI:58885"/>
        <dbReference type="ChEBI" id="CHEBI:59080"/>
        <dbReference type="ChEBI" id="CHEBI:139493"/>
    </reaction>
</comment>
<evidence type="ECO:0000259" key="31">
    <source>
        <dbReference type="Pfam" id="PF18401"/>
    </source>
</evidence>
<evidence type="ECO:0000256" key="1">
    <source>
        <dbReference type="ARBA" id="ARBA00001913"/>
    </source>
</evidence>
<evidence type="ECO:0000259" key="30">
    <source>
        <dbReference type="Pfam" id="PF18400"/>
    </source>
</evidence>
<dbReference type="InterPro" id="IPR040693">
    <property type="entry name" value="UGGT_TRXL_1"/>
</dbReference>
<dbReference type="GO" id="GO:0030170">
    <property type="term" value="F:pyridoxal phosphate binding"/>
    <property type="evidence" value="ECO:0007669"/>
    <property type="project" value="InterPro"/>
</dbReference>
<feature type="chain" id="PRO_5035182420" description="Aspartate aminotransferase, mitochondrial" evidence="28">
    <location>
        <begin position="19"/>
        <end position="1854"/>
    </location>
</feature>
<comment type="similarity">
    <text evidence="6">Belongs to the glycosyltransferase 8 family.</text>
</comment>
<dbReference type="Pfam" id="PF18404">
    <property type="entry name" value="Glyco_transf_24"/>
    <property type="match status" value="1"/>
</dbReference>
<evidence type="ECO:0000256" key="6">
    <source>
        <dbReference type="ARBA" id="ARBA00006351"/>
    </source>
</evidence>